<dbReference type="InterPro" id="IPR000626">
    <property type="entry name" value="Ubiquitin-like_dom"/>
</dbReference>
<dbReference type="InterPro" id="IPR029071">
    <property type="entry name" value="Ubiquitin-like_domsf"/>
</dbReference>
<dbReference type="AlphaFoldDB" id="A0A9Q0LSD6"/>
<dbReference type="Proteomes" id="UP001149090">
    <property type="component" value="Unassembled WGS sequence"/>
</dbReference>
<organism evidence="3 4">
    <name type="scientific">Anaeramoeba ignava</name>
    <name type="common">Anaerobic marine amoeba</name>
    <dbReference type="NCBI Taxonomy" id="1746090"/>
    <lineage>
        <taxon>Eukaryota</taxon>
        <taxon>Metamonada</taxon>
        <taxon>Anaeramoebidae</taxon>
        <taxon>Anaeramoeba</taxon>
    </lineage>
</organism>
<keyword evidence="4" id="KW-1185">Reference proteome</keyword>
<sequence>MKILIKTLNEEKTMSLQVGKTESIMEIKVKIEEKKAIPYQDQILIFEGKKLKDETTLDYYKIHKESTVYLINRLKADVSLPGTIFVNSLDLKPVKCEIGPNQSVKDLKSQLKAKLGIPTKYQILIFEGKTLQNESSLIDCQIKKESTIYLINKLKNFQPLKFPIFIKPESNRIVVLDVEPTETVENLKSKISSTLKMQVDEIKLLYKGKKLENWKTLFDYSIQKDFSIDLVRISKNIESAKNEKNAKNSKNSKIQKNIESAKNSINSINDSKEKKNSTWRDFVPGFNIESKCSNKDCKAFGEYVIIKFGIGKFDLLSKKVLKKCLCPECKKILDPEKPAFFNCQWKFQGVKKEKEKEKLKNKKFINQWKKSDEYEIYQVGEINKDYWKSLSFQTKKK</sequence>
<dbReference type="PANTHER" id="PTHR10666">
    <property type="entry name" value="UBIQUITIN"/>
    <property type="match status" value="1"/>
</dbReference>
<dbReference type="InterPro" id="IPR019956">
    <property type="entry name" value="Ubiquitin_dom"/>
</dbReference>
<feature type="domain" description="Ubiquitin-like" evidence="2">
    <location>
        <begin position="162"/>
        <end position="231"/>
    </location>
</feature>
<dbReference type="Pfam" id="PF00240">
    <property type="entry name" value="ubiquitin"/>
    <property type="match status" value="3"/>
</dbReference>
<evidence type="ECO:0000259" key="2">
    <source>
        <dbReference type="PROSITE" id="PS50053"/>
    </source>
</evidence>
<dbReference type="OrthoDB" id="428577at2759"/>
<dbReference type="PRINTS" id="PR00348">
    <property type="entry name" value="UBIQUITIN"/>
</dbReference>
<dbReference type="SMART" id="SM00213">
    <property type="entry name" value="UBQ"/>
    <property type="match status" value="3"/>
</dbReference>
<dbReference type="InterPro" id="IPR019954">
    <property type="entry name" value="Ubiquitin_CS"/>
</dbReference>
<protein>
    <submittedName>
        <fullName evidence="3">Polyubiquitin-c</fullName>
    </submittedName>
</protein>
<gene>
    <name evidence="3" type="ORF">M0811_05370</name>
</gene>
<name>A0A9Q0LSD6_ANAIG</name>
<keyword evidence="1" id="KW-0175">Coiled coil</keyword>
<feature type="coiled-coil region" evidence="1">
    <location>
        <begin position="230"/>
        <end position="271"/>
    </location>
</feature>
<dbReference type="CDD" id="cd17039">
    <property type="entry name" value="Ubl_ubiquitin_like"/>
    <property type="match status" value="2"/>
</dbReference>
<evidence type="ECO:0000256" key="1">
    <source>
        <dbReference type="SAM" id="Coils"/>
    </source>
</evidence>
<proteinExistence type="predicted"/>
<feature type="domain" description="Ubiquitin-like" evidence="2">
    <location>
        <begin position="82"/>
        <end position="157"/>
    </location>
</feature>
<comment type="caution">
    <text evidence="3">The sequence shown here is derived from an EMBL/GenBank/DDBJ whole genome shotgun (WGS) entry which is preliminary data.</text>
</comment>
<dbReference type="PROSITE" id="PS00299">
    <property type="entry name" value="UBIQUITIN_1"/>
    <property type="match status" value="1"/>
</dbReference>
<dbReference type="InterPro" id="IPR050158">
    <property type="entry name" value="Ubiquitin_ubiquitin-like"/>
</dbReference>
<evidence type="ECO:0000313" key="4">
    <source>
        <dbReference type="Proteomes" id="UP001149090"/>
    </source>
</evidence>
<reference evidence="3" key="1">
    <citation type="submission" date="2022-10" db="EMBL/GenBank/DDBJ databases">
        <title>Novel sulphate-reducing endosymbionts in the free-living metamonad Anaeramoeba.</title>
        <authorList>
            <person name="Jerlstrom-Hultqvist J."/>
            <person name="Cepicka I."/>
            <person name="Gallot-Lavallee L."/>
            <person name="Salas-Leiva D."/>
            <person name="Curtis B.A."/>
            <person name="Zahonova K."/>
            <person name="Pipaliya S."/>
            <person name="Dacks J."/>
            <person name="Roger A.J."/>
        </authorList>
    </citation>
    <scope>NUCLEOTIDE SEQUENCE</scope>
    <source>
        <strain evidence="3">BMAN</strain>
    </source>
</reference>
<evidence type="ECO:0000313" key="3">
    <source>
        <dbReference type="EMBL" id="KAJ5078112.1"/>
    </source>
</evidence>
<dbReference type="EMBL" id="JAPDFW010000055">
    <property type="protein sequence ID" value="KAJ5078112.1"/>
    <property type="molecule type" value="Genomic_DNA"/>
</dbReference>
<accession>A0A9Q0LSD6</accession>
<dbReference type="SUPFAM" id="SSF54236">
    <property type="entry name" value="Ubiquitin-like"/>
    <property type="match status" value="3"/>
</dbReference>
<feature type="domain" description="Ubiquitin-like" evidence="2">
    <location>
        <begin position="1"/>
        <end position="77"/>
    </location>
</feature>
<dbReference type="Gene3D" id="3.10.20.90">
    <property type="entry name" value="Phosphatidylinositol 3-kinase Catalytic Subunit, Chain A, domain 1"/>
    <property type="match status" value="3"/>
</dbReference>
<dbReference type="PROSITE" id="PS50053">
    <property type="entry name" value="UBIQUITIN_2"/>
    <property type="match status" value="3"/>
</dbReference>